<dbReference type="InterPro" id="IPR017451">
    <property type="entry name" value="F-box-assoc_interact_dom"/>
</dbReference>
<reference evidence="2 3" key="1">
    <citation type="submission" date="2020-06" db="EMBL/GenBank/DDBJ databases">
        <title>Transcriptomic and genomic resources for Thalictrum thalictroides and T. hernandezii: Facilitating candidate gene discovery in an emerging model plant lineage.</title>
        <authorList>
            <person name="Arias T."/>
            <person name="Riano-Pachon D.M."/>
            <person name="Di Stilio V.S."/>
        </authorList>
    </citation>
    <scope>NUCLEOTIDE SEQUENCE [LARGE SCALE GENOMIC DNA]</scope>
    <source>
        <strain evidence="3">cv. WT478/WT964</strain>
        <tissue evidence="2">Leaves</tissue>
    </source>
</reference>
<evidence type="ECO:0000259" key="1">
    <source>
        <dbReference type="Pfam" id="PF08268"/>
    </source>
</evidence>
<evidence type="ECO:0000313" key="3">
    <source>
        <dbReference type="Proteomes" id="UP000554482"/>
    </source>
</evidence>
<accession>A0A7J6XC15</accession>
<dbReference type="PANTHER" id="PTHR31111">
    <property type="entry name" value="BNAA05G37150D PROTEIN-RELATED"/>
    <property type="match status" value="1"/>
</dbReference>
<dbReference type="NCBIfam" id="TIGR01640">
    <property type="entry name" value="F_box_assoc_1"/>
    <property type="match status" value="1"/>
</dbReference>
<dbReference type="Pfam" id="PF08268">
    <property type="entry name" value="FBA_3"/>
    <property type="match status" value="1"/>
</dbReference>
<sequence length="176" mass="20626">KLEDVISIYYLLNSPLRESQTLPKQRWKRSISDGPLYGFGFDTLSQKYKVVCVYRLYNMEVTLGEIITEGEACWRRLKIPFQVQFQYMPETVFVHEAFHWIIDREDEFFRANSCPEVILALNIGDEKFHTFRFPPVEFPESLSLINCSESLAVAESNRLDSMARIWKIVGTGTHYQ</sequence>
<gene>
    <name evidence="2" type="ORF">FRX31_003383</name>
</gene>
<name>A0A7J6XC15_THATH</name>
<dbReference type="Proteomes" id="UP000554482">
    <property type="component" value="Unassembled WGS sequence"/>
</dbReference>
<feature type="non-terminal residue" evidence="2">
    <location>
        <position position="1"/>
    </location>
</feature>
<keyword evidence="3" id="KW-1185">Reference proteome</keyword>
<dbReference type="OrthoDB" id="1938527at2759"/>
<dbReference type="PANTHER" id="PTHR31111:SF136">
    <property type="entry name" value="F-BOX ASSOCIATED DOMAIN-CONTAINING PROTEIN"/>
    <property type="match status" value="1"/>
</dbReference>
<dbReference type="InterPro" id="IPR013187">
    <property type="entry name" value="F-box-assoc_dom_typ3"/>
</dbReference>
<evidence type="ECO:0000313" key="2">
    <source>
        <dbReference type="EMBL" id="KAF5207033.1"/>
    </source>
</evidence>
<protein>
    <recommendedName>
        <fullName evidence="1">F-box associated beta-propeller type 3 domain-containing protein</fullName>
    </recommendedName>
</protein>
<feature type="domain" description="F-box associated beta-propeller type 3" evidence="1">
    <location>
        <begin position="11"/>
        <end position="166"/>
    </location>
</feature>
<organism evidence="2 3">
    <name type="scientific">Thalictrum thalictroides</name>
    <name type="common">Rue-anemone</name>
    <name type="synonym">Anemone thalictroides</name>
    <dbReference type="NCBI Taxonomy" id="46969"/>
    <lineage>
        <taxon>Eukaryota</taxon>
        <taxon>Viridiplantae</taxon>
        <taxon>Streptophyta</taxon>
        <taxon>Embryophyta</taxon>
        <taxon>Tracheophyta</taxon>
        <taxon>Spermatophyta</taxon>
        <taxon>Magnoliopsida</taxon>
        <taxon>Ranunculales</taxon>
        <taxon>Ranunculaceae</taxon>
        <taxon>Thalictroideae</taxon>
        <taxon>Thalictrum</taxon>
    </lineage>
</organism>
<comment type="caution">
    <text evidence="2">The sequence shown here is derived from an EMBL/GenBank/DDBJ whole genome shotgun (WGS) entry which is preliminary data.</text>
</comment>
<proteinExistence type="predicted"/>
<dbReference type="EMBL" id="JABWDY010001941">
    <property type="protein sequence ID" value="KAF5207033.1"/>
    <property type="molecule type" value="Genomic_DNA"/>
</dbReference>
<dbReference type="AlphaFoldDB" id="A0A7J6XC15"/>